<dbReference type="EMBL" id="HBKQ01010200">
    <property type="protein sequence ID" value="CAE2217126.1"/>
    <property type="molecule type" value="Transcribed_RNA"/>
</dbReference>
<dbReference type="PANTHER" id="PTHR11932">
    <property type="entry name" value="CULLIN"/>
    <property type="match status" value="1"/>
</dbReference>
<organism evidence="3">
    <name type="scientific">Odontella aurita</name>
    <dbReference type="NCBI Taxonomy" id="265563"/>
    <lineage>
        <taxon>Eukaryota</taxon>
        <taxon>Sar</taxon>
        <taxon>Stramenopiles</taxon>
        <taxon>Ochrophyta</taxon>
        <taxon>Bacillariophyta</taxon>
        <taxon>Mediophyceae</taxon>
        <taxon>Biddulphiophycidae</taxon>
        <taxon>Eupodiscales</taxon>
        <taxon>Odontellaceae</taxon>
        <taxon>Odontella</taxon>
    </lineage>
</organism>
<proteinExistence type="inferred from homology"/>
<dbReference type="InterPro" id="IPR045093">
    <property type="entry name" value="Cullin"/>
</dbReference>
<dbReference type="GO" id="GO:0031625">
    <property type="term" value="F:ubiquitin protein ligase binding"/>
    <property type="evidence" value="ECO:0007669"/>
    <property type="project" value="InterPro"/>
</dbReference>
<sequence length="385" mass="44863">MPYSRFEEGWNKVEEEAIEKIKDALDKDAASNSNGRPRRLFTCSEIIHMKTTVYNLCTNKHAEYSNCSAEVYRRYGEIYQKYLTSTVLPELLEARRTAPLRGRISLLKEFVRRWRHHEIMTFWLEKFFLYLEQWYTKHAYVPKLRQVSMQRFKSIVYNQVKEETTMALITLIGKDRRGDGVDRKLIKSAVEVYEILGIDSLESYLNDLEAPLLNSTREHYAGLHHDWTAKFSRSSYLAEADSAFECEDRIVSSYLNQSTKPKIFQILKEELLDTVRGEFFDANGYVIRGMIACDRFAELQRLFKLFSENNACISLLLDSYKDFIRTVGNICTDERIQGAFYNKCLLLAEKCFGGHANFVKAFLETFLDRSTNEDAARLVMAFLGP</sequence>
<dbReference type="GO" id="GO:0006511">
    <property type="term" value="P:ubiquitin-dependent protein catabolic process"/>
    <property type="evidence" value="ECO:0007669"/>
    <property type="project" value="InterPro"/>
</dbReference>
<dbReference type="InterPro" id="IPR001373">
    <property type="entry name" value="Cullin_N"/>
</dbReference>
<accession>A0A7S4ME93</accession>
<gene>
    <name evidence="3" type="ORF">OAUR00152_LOCUS6902</name>
</gene>
<dbReference type="SUPFAM" id="SSF74788">
    <property type="entry name" value="Cullin repeat-like"/>
    <property type="match status" value="1"/>
</dbReference>
<evidence type="ECO:0000256" key="1">
    <source>
        <dbReference type="ARBA" id="ARBA00006019"/>
    </source>
</evidence>
<reference evidence="3" key="1">
    <citation type="submission" date="2021-01" db="EMBL/GenBank/DDBJ databases">
        <authorList>
            <person name="Corre E."/>
            <person name="Pelletier E."/>
            <person name="Niang G."/>
            <person name="Scheremetjew M."/>
            <person name="Finn R."/>
            <person name="Kale V."/>
            <person name="Holt S."/>
            <person name="Cochrane G."/>
            <person name="Meng A."/>
            <person name="Brown T."/>
            <person name="Cohen L."/>
        </authorList>
    </citation>
    <scope>NUCLEOTIDE SEQUENCE</scope>
    <source>
        <strain evidence="3">Isolate 1302-5</strain>
    </source>
</reference>
<dbReference type="InterPro" id="IPR016159">
    <property type="entry name" value="Cullin_repeat-like_dom_sf"/>
</dbReference>
<dbReference type="Pfam" id="PF00888">
    <property type="entry name" value="Cullin"/>
    <property type="match status" value="1"/>
</dbReference>
<protein>
    <recommendedName>
        <fullName evidence="2">Cullin N-terminal domain-containing protein</fullName>
    </recommendedName>
</protein>
<evidence type="ECO:0000259" key="2">
    <source>
        <dbReference type="Pfam" id="PF00888"/>
    </source>
</evidence>
<dbReference type="Gene3D" id="1.20.1310.10">
    <property type="entry name" value="Cullin Repeats"/>
    <property type="match status" value="3"/>
</dbReference>
<comment type="similarity">
    <text evidence="1">Belongs to the cullin family.</text>
</comment>
<name>A0A7S4ME93_9STRA</name>
<evidence type="ECO:0000313" key="3">
    <source>
        <dbReference type="EMBL" id="CAE2217126.1"/>
    </source>
</evidence>
<feature type="domain" description="Cullin N-terminal" evidence="2">
    <location>
        <begin position="51"/>
        <end position="334"/>
    </location>
</feature>
<dbReference type="AlphaFoldDB" id="A0A7S4ME93"/>